<evidence type="ECO:0000313" key="1">
    <source>
        <dbReference type="EMBL" id="GFO13225.1"/>
    </source>
</evidence>
<dbReference type="Proteomes" id="UP000735302">
    <property type="component" value="Unassembled WGS sequence"/>
</dbReference>
<name>A0AAV4AXY4_9GAST</name>
<dbReference type="EMBL" id="BLXT01004481">
    <property type="protein sequence ID" value="GFO13225.1"/>
    <property type="molecule type" value="Genomic_DNA"/>
</dbReference>
<sequence>MAWTGVGLYRARSAEVSVKASGGMFNPLPSLTCCGLSLHSKANQHDNGYVVPINLPLTCLPVKVCSIFRSAHKGLSDESPSYLKRGQESATFRFRAQQFPSSNQDSVQI</sequence>
<accession>A0AAV4AXY4</accession>
<dbReference type="AlphaFoldDB" id="A0AAV4AXY4"/>
<evidence type="ECO:0000313" key="2">
    <source>
        <dbReference type="Proteomes" id="UP000735302"/>
    </source>
</evidence>
<keyword evidence="2" id="KW-1185">Reference proteome</keyword>
<gene>
    <name evidence="1" type="ORF">PoB_003973000</name>
</gene>
<comment type="caution">
    <text evidence="1">The sequence shown here is derived from an EMBL/GenBank/DDBJ whole genome shotgun (WGS) entry which is preliminary data.</text>
</comment>
<organism evidence="1 2">
    <name type="scientific">Plakobranchus ocellatus</name>
    <dbReference type="NCBI Taxonomy" id="259542"/>
    <lineage>
        <taxon>Eukaryota</taxon>
        <taxon>Metazoa</taxon>
        <taxon>Spiralia</taxon>
        <taxon>Lophotrochozoa</taxon>
        <taxon>Mollusca</taxon>
        <taxon>Gastropoda</taxon>
        <taxon>Heterobranchia</taxon>
        <taxon>Euthyneura</taxon>
        <taxon>Panpulmonata</taxon>
        <taxon>Sacoglossa</taxon>
        <taxon>Placobranchoidea</taxon>
        <taxon>Plakobranchidae</taxon>
        <taxon>Plakobranchus</taxon>
    </lineage>
</organism>
<reference evidence="1 2" key="1">
    <citation type="journal article" date="2021" name="Elife">
        <title>Chloroplast acquisition without the gene transfer in kleptoplastic sea slugs, Plakobranchus ocellatus.</title>
        <authorList>
            <person name="Maeda T."/>
            <person name="Takahashi S."/>
            <person name="Yoshida T."/>
            <person name="Shimamura S."/>
            <person name="Takaki Y."/>
            <person name="Nagai Y."/>
            <person name="Toyoda A."/>
            <person name="Suzuki Y."/>
            <person name="Arimoto A."/>
            <person name="Ishii H."/>
            <person name="Satoh N."/>
            <person name="Nishiyama T."/>
            <person name="Hasebe M."/>
            <person name="Maruyama T."/>
            <person name="Minagawa J."/>
            <person name="Obokata J."/>
            <person name="Shigenobu S."/>
        </authorList>
    </citation>
    <scope>NUCLEOTIDE SEQUENCE [LARGE SCALE GENOMIC DNA]</scope>
</reference>
<proteinExistence type="predicted"/>
<protein>
    <submittedName>
        <fullName evidence="1">Uncharacterized protein</fullName>
    </submittedName>
</protein>